<dbReference type="InterPro" id="IPR003594">
    <property type="entry name" value="HATPase_dom"/>
</dbReference>
<keyword evidence="1" id="KW-0418">Kinase</keyword>
<dbReference type="GO" id="GO:0005524">
    <property type="term" value="F:ATP binding"/>
    <property type="evidence" value="ECO:0007669"/>
    <property type="project" value="UniProtKB-KW"/>
</dbReference>
<gene>
    <name evidence="4" type="ORF">F4557_004628</name>
    <name evidence="3" type="ORF">GCM10009546_16730</name>
</gene>
<evidence type="ECO:0000313" key="6">
    <source>
        <dbReference type="Proteomes" id="UP001501427"/>
    </source>
</evidence>
<comment type="caution">
    <text evidence="4">The sequence shown here is derived from an EMBL/GenBank/DDBJ whole genome shotgun (WGS) entry which is preliminary data.</text>
</comment>
<evidence type="ECO:0000313" key="4">
    <source>
        <dbReference type="EMBL" id="MBB4776210.1"/>
    </source>
</evidence>
<keyword evidence="1" id="KW-0808">Transferase</keyword>
<dbReference type="EMBL" id="JACHMV010000001">
    <property type="protein sequence ID" value="MBB4776210.1"/>
    <property type="molecule type" value="Genomic_DNA"/>
</dbReference>
<keyword evidence="6" id="KW-1185">Reference proteome</keyword>
<dbReference type="PANTHER" id="PTHR35526">
    <property type="entry name" value="ANTI-SIGMA-F FACTOR RSBW-RELATED"/>
    <property type="match status" value="1"/>
</dbReference>
<keyword evidence="3" id="KW-0547">Nucleotide-binding</keyword>
<dbReference type="SUPFAM" id="SSF55874">
    <property type="entry name" value="ATPase domain of HSP90 chaperone/DNA topoisomerase II/histidine kinase"/>
    <property type="match status" value="1"/>
</dbReference>
<evidence type="ECO:0000259" key="2">
    <source>
        <dbReference type="Pfam" id="PF13581"/>
    </source>
</evidence>
<dbReference type="RefSeq" id="WP_184885981.1">
    <property type="nucleotide sequence ID" value="NZ_BAAAHD010000016.1"/>
</dbReference>
<evidence type="ECO:0000256" key="1">
    <source>
        <dbReference type="ARBA" id="ARBA00022527"/>
    </source>
</evidence>
<accession>A0A7W7MZT7</accession>
<reference evidence="3 6" key="1">
    <citation type="journal article" date="2019" name="Int. J. Syst. Evol. Microbiol.">
        <title>The Global Catalogue of Microorganisms (GCM) 10K type strain sequencing project: providing services to taxonomists for standard genome sequencing and annotation.</title>
        <authorList>
            <consortium name="The Broad Institute Genomics Platform"/>
            <consortium name="The Broad Institute Genome Sequencing Center for Infectious Disease"/>
            <person name="Wu L."/>
            <person name="Ma J."/>
        </authorList>
    </citation>
    <scope>NUCLEOTIDE SEQUENCE [LARGE SCALE GENOMIC DNA]</scope>
    <source>
        <strain evidence="3 6">JCM 10667</strain>
    </source>
</reference>
<dbReference type="Proteomes" id="UP001501427">
    <property type="component" value="Unassembled WGS sequence"/>
</dbReference>
<feature type="domain" description="Histidine kinase/HSP90-like ATPase" evidence="2">
    <location>
        <begin position="23"/>
        <end position="120"/>
    </location>
</feature>
<dbReference type="EMBL" id="BAAAHD010000016">
    <property type="protein sequence ID" value="GAA0555399.1"/>
    <property type="molecule type" value="Genomic_DNA"/>
</dbReference>
<protein>
    <submittedName>
        <fullName evidence="3">ATP-binding protein</fullName>
    </submittedName>
</protein>
<dbReference type="Pfam" id="PF13581">
    <property type="entry name" value="HATPase_c_2"/>
    <property type="match status" value="1"/>
</dbReference>
<dbReference type="GO" id="GO:0004674">
    <property type="term" value="F:protein serine/threonine kinase activity"/>
    <property type="evidence" value="ECO:0007669"/>
    <property type="project" value="UniProtKB-KW"/>
</dbReference>
<reference evidence="3" key="3">
    <citation type="submission" date="2023-12" db="EMBL/GenBank/DDBJ databases">
        <authorList>
            <person name="Sun Q."/>
            <person name="Inoue M."/>
        </authorList>
    </citation>
    <scope>NUCLEOTIDE SEQUENCE</scope>
    <source>
        <strain evidence="3">JCM 10667</strain>
    </source>
</reference>
<dbReference type="InterPro" id="IPR050267">
    <property type="entry name" value="Anti-sigma-factor_SerPK"/>
</dbReference>
<name>A0A7W7MZT7_9ACTN</name>
<proteinExistence type="predicted"/>
<reference evidence="4 5" key="2">
    <citation type="submission" date="2020-08" db="EMBL/GenBank/DDBJ databases">
        <title>Sequencing the genomes of 1000 actinobacteria strains.</title>
        <authorList>
            <person name="Klenk H.-P."/>
        </authorList>
    </citation>
    <scope>NUCLEOTIDE SEQUENCE [LARGE SCALE GENOMIC DNA]</scope>
    <source>
        <strain evidence="4 5">DSM 44772</strain>
    </source>
</reference>
<evidence type="ECO:0000313" key="3">
    <source>
        <dbReference type="EMBL" id="GAA0555399.1"/>
    </source>
</evidence>
<keyword evidence="3" id="KW-0067">ATP-binding</keyword>
<dbReference type="PANTHER" id="PTHR35526:SF3">
    <property type="entry name" value="ANTI-SIGMA-F FACTOR RSBW"/>
    <property type="match status" value="1"/>
</dbReference>
<dbReference type="CDD" id="cd16936">
    <property type="entry name" value="HATPase_RsbW-like"/>
    <property type="match status" value="1"/>
</dbReference>
<evidence type="ECO:0000313" key="5">
    <source>
        <dbReference type="Proteomes" id="UP000549343"/>
    </source>
</evidence>
<dbReference type="InterPro" id="IPR036890">
    <property type="entry name" value="HATPase_C_sf"/>
</dbReference>
<dbReference type="Proteomes" id="UP000549343">
    <property type="component" value="Unassembled WGS sequence"/>
</dbReference>
<keyword evidence="1" id="KW-0723">Serine/threonine-protein kinase</keyword>
<dbReference type="AlphaFoldDB" id="A0A7W7MZT7"/>
<sequence length="147" mass="15379">MSYPIPYPPVPVPAGAQRWRRAFPGDLDQACAARRFTGALLAGCPELDEVLLAVDELVVNALRHTKSGQPGGTFTVEITRWDGAVAICVGDEGGPSEPAVTDAADDAESGRGLRTVSLLASSWGWFGNDRSRTVAALFSAPSLLGAV</sequence>
<organism evidence="4 5">
    <name type="scientific">Actinomadura livida</name>
    <dbReference type="NCBI Taxonomy" id="79909"/>
    <lineage>
        <taxon>Bacteria</taxon>
        <taxon>Bacillati</taxon>
        <taxon>Actinomycetota</taxon>
        <taxon>Actinomycetes</taxon>
        <taxon>Streptosporangiales</taxon>
        <taxon>Thermomonosporaceae</taxon>
        <taxon>Actinomadura</taxon>
    </lineage>
</organism>
<dbReference type="Gene3D" id="3.30.565.10">
    <property type="entry name" value="Histidine kinase-like ATPase, C-terminal domain"/>
    <property type="match status" value="1"/>
</dbReference>